<sequence length="336" mass="36335">MTFHTQAELRQLGKDVADAARDAVLRERRLRMIVPDLEFKNPFESDGLFPDTDFYLDYPDLYESFATPDPKGMQRALNTLGSMSFALKHDFPALNPGGTEVPVPDISGGIGDLAGQDTPMQISENIDDKISSWHGSAKVAFQEKVLTKFEEKVDNQVVAVNLLAASLSMHMHLRQKLNEDIWNIGRKSIEAFDKVAKISAGDAVQIALLVGIAAGTAWTVWGGVAAGGLASLSAKDAASVVTGFNNIRMSPQVGKTISHDSPTKTDSDMKSVLGDAAKSYRDQEQEIVAAINHLSGGLRDSATNSLFVFPAPPEVDSLDEQGNNLPTLETEFSTSR</sequence>
<dbReference type="RefSeq" id="WP_106620167.1">
    <property type="nucleotide sequence ID" value="NZ_PYAX01000024.1"/>
</dbReference>
<accession>A0A2P8HR25</accession>
<organism evidence="2 3">
    <name type="scientific">Saccharothrix carnea</name>
    <dbReference type="NCBI Taxonomy" id="1280637"/>
    <lineage>
        <taxon>Bacteria</taxon>
        <taxon>Bacillati</taxon>
        <taxon>Actinomycetota</taxon>
        <taxon>Actinomycetes</taxon>
        <taxon>Pseudonocardiales</taxon>
        <taxon>Pseudonocardiaceae</taxon>
        <taxon>Saccharothrix</taxon>
    </lineage>
</organism>
<feature type="compositionally biased region" description="Polar residues" evidence="1">
    <location>
        <begin position="320"/>
        <end position="336"/>
    </location>
</feature>
<proteinExistence type="predicted"/>
<comment type="caution">
    <text evidence="2">The sequence shown here is derived from an EMBL/GenBank/DDBJ whole genome shotgun (WGS) entry which is preliminary data.</text>
</comment>
<protein>
    <submittedName>
        <fullName evidence="2">Uncharacterized protein</fullName>
    </submittedName>
</protein>
<evidence type="ECO:0000313" key="3">
    <source>
        <dbReference type="Proteomes" id="UP000241118"/>
    </source>
</evidence>
<gene>
    <name evidence="2" type="ORF">B0I31_12456</name>
</gene>
<name>A0A2P8HR25_SACCR</name>
<evidence type="ECO:0000313" key="2">
    <source>
        <dbReference type="EMBL" id="PSL48669.1"/>
    </source>
</evidence>
<dbReference type="EMBL" id="PYAX01000024">
    <property type="protein sequence ID" value="PSL48669.1"/>
    <property type="molecule type" value="Genomic_DNA"/>
</dbReference>
<dbReference type="Proteomes" id="UP000241118">
    <property type="component" value="Unassembled WGS sequence"/>
</dbReference>
<reference evidence="2 3" key="1">
    <citation type="submission" date="2018-03" db="EMBL/GenBank/DDBJ databases">
        <title>Genomic Encyclopedia of Type Strains, Phase III (KMG-III): the genomes of soil and plant-associated and newly described type strains.</title>
        <authorList>
            <person name="Whitman W."/>
        </authorList>
    </citation>
    <scope>NUCLEOTIDE SEQUENCE [LARGE SCALE GENOMIC DNA]</scope>
    <source>
        <strain evidence="2 3">CGMCC 4.7097</strain>
    </source>
</reference>
<feature type="region of interest" description="Disordered" evidence="1">
    <location>
        <begin position="313"/>
        <end position="336"/>
    </location>
</feature>
<dbReference type="AlphaFoldDB" id="A0A2P8HR25"/>
<keyword evidence="3" id="KW-1185">Reference proteome</keyword>
<evidence type="ECO:0000256" key="1">
    <source>
        <dbReference type="SAM" id="MobiDB-lite"/>
    </source>
</evidence>
<dbReference type="OrthoDB" id="3669379at2"/>